<comment type="caution">
    <text evidence="11">The sequence shown here is derived from an EMBL/GenBank/DDBJ whole genome shotgun (WGS) entry which is preliminary data.</text>
</comment>
<dbReference type="NCBIfam" id="NF006679">
    <property type="entry name" value="PRK09228.1"/>
    <property type="match status" value="1"/>
</dbReference>
<organism evidence="11 12">
    <name type="scientific">Parapusillimonas granuli</name>
    <dbReference type="NCBI Taxonomy" id="380911"/>
    <lineage>
        <taxon>Bacteria</taxon>
        <taxon>Pseudomonadati</taxon>
        <taxon>Pseudomonadota</taxon>
        <taxon>Betaproteobacteria</taxon>
        <taxon>Burkholderiales</taxon>
        <taxon>Alcaligenaceae</taxon>
        <taxon>Parapusillimonas</taxon>
    </lineage>
</organism>
<comment type="function">
    <text evidence="8">Catalyzes the hydrolytic deamination of guanine, producing xanthine and ammonia.</text>
</comment>
<comment type="similarity">
    <text evidence="2 8">Belongs to the metallo-dependent hydrolases superfamily. ATZ/TRZ family.</text>
</comment>
<comment type="cofactor">
    <cofactor evidence="8">
        <name>Zn(2+)</name>
        <dbReference type="ChEBI" id="CHEBI:29105"/>
    </cofactor>
    <text evidence="8">Binds 1 zinc ion per subunit.</text>
</comment>
<dbReference type="InterPro" id="IPR011059">
    <property type="entry name" value="Metal-dep_hydrolase_composite"/>
</dbReference>
<dbReference type="GO" id="GO:0006147">
    <property type="term" value="P:guanine catabolic process"/>
    <property type="evidence" value="ECO:0007669"/>
    <property type="project" value="UniProtKB-UniRule"/>
</dbReference>
<dbReference type="GO" id="GO:0008270">
    <property type="term" value="F:zinc ion binding"/>
    <property type="evidence" value="ECO:0007669"/>
    <property type="project" value="UniProtKB-UniRule"/>
</dbReference>
<comment type="pathway">
    <text evidence="1 8">Purine metabolism; guanine degradation; xanthine from guanine: step 1/1.</text>
</comment>
<evidence type="ECO:0000259" key="10">
    <source>
        <dbReference type="Pfam" id="PF01979"/>
    </source>
</evidence>
<dbReference type="InterPro" id="IPR032466">
    <property type="entry name" value="Metal_Hydrolase"/>
</dbReference>
<dbReference type="InterPro" id="IPR051607">
    <property type="entry name" value="Metallo-dep_hydrolases"/>
</dbReference>
<evidence type="ECO:0000256" key="3">
    <source>
        <dbReference type="ARBA" id="ARBA00012781"/>
    </source>
</evidence>
<dbReference type="SUPFAM" id="SSF51338">
    <property type="entry name" value="Composite domain of metallo-dependent hydrolases"/>
    <property type="match status" value="1"/>
</dbReference>
<evidence type="ECO:0000313" key="12">
    <source>
        <dbReference type="Proteomes" id="UP000559809"/>
    </source>
</evidence>
<evidence type="ECO:0000256" key="7">
    <source>
        <dbReference type="NCBIfam" id="TIGR02967"/>
    </source>
</evidence>
<keyword evidence="6 8" id="KW-0862">Zinc</keyword>
<dbReference type="PANTHER" id="PTHR11271">
    <property type="entry name" value="GUANINE DEAMINASE"/>
    <property type="match status" value="1"/>
</dbReference>
<dbReference type="SUPFAM" id="SSF51556">
    <property type="entry name" value="Metallo-dependent hydrolases"/>
    <property type="match status" value="1"/>
</dbReference>
<dbReference type="FunFam" id="3.20.20.140:FF:000022">
    <property type="entry name" value="Guanine deaminase"/>
    <property type="match status" value="1"/>
</dbReference>
<feature type="compositionally biased region" description="Pro residues" evidence="9">
    <location>
        <begin position="1"/>
        <end position="16"/>
    </location>
</feature>
<dbReference type="Gene3D" id="2.30.40.10">
    <property type="entry name" value="Urease, subunit C, domain 1"/>
    <property type="match status" value="1"/>
</dbReference>
<evidence type="ECO:0000256" key="2">
    <source>
        <dbReference type="ARBA" id="ARBA00006745"/>
    </source>
</evidence>
<evidence type="ECO:0000256" key="1">
    <source>
        <dbReference type="ARBA" id="ARBA00004984"/>
    </source>
</evidence>
<dbReference type="Proteomes" id="UP000559809">
    <property type="component" value="Unassembled WGS sequence"/>
</dbReference>
<keyword evidence="12" id="KW-1185">Reference proteome</keyword>
<reference evidence="11 12" key="1">
    <citation type="submission" date="2020-07" db="EMBL/GenBank/DDBJ databases">
        <title>Taxonomic revisions and descriptions of new bacterial species based on genomic comparisons in the high-G+C-content subgroup of the family Alcaligenaceae.</title>
        <authorList>
            <person name="Szabo A."/>
            <person name="Felfoldi T."/>
        </authorList>
    </citation>
    <scope>NUCLEOTIDE SEQUENCE [LARGE SCALE GENOMIC DNA]</scope>
    <source>
        <strain evidence="11 12">LMG 24012</strain>
    </source>
</reference>
<proteinExistence type="inferred from homology"/>
<evidence type="ECO:0000256" key="8">
    <source>
        <dbReference type="RuleBase" id="RU366009"/>
    </source>
</evidence>
<name>A0A853FWE2_9BURK</name>
<dbReference type="InterPro" id="IPR014311">
    <property type="entry name" value="Guanine_deaminase"/>
</dbReference>
<dbReference type="CDD" id="cd01303">
    <property type="entry name" value="GDEase"/>
    <property type="match status" value="1"/>
</dbReference>
<gene>
    <name evidence="11" type="primary">guaD</name>
    <name evidence="11" type="ORF">H0A72_01670</name>
</gene>
<dbReference type="EC" id="3.5.4.3" evidence="3 7"/>
<dbReference type="AlphaFoldDB" id="A0A853FWE2"/>
<dbReference type="NCBIfam" id="TIGR02967">
    <property type="entry name" value="guan_deamin"/>
    <property type="match status" value="1"/>
</dbReference>
<keyword evidence="5 8" id="KW-0378">Hydrolase</keyword>
<dbReference type="PANTHER" id="PTHR11271:SF6">
    <property type="entry name" value="GUANINE DEAMINASE"/>
    <property type="match status" value="1"/>
</dbReference>
<feature type="domain" description="Amidohydrolase-related" evidence="10">
    <location>
        <begin position="88"/>
        <end position="448"/>
    </location>
</feature>
<dbReference type="EMBL" id="JACCEM010000001">
    <property type="protein sequence ID" value="NYT48012.1"/>
    <property type="molecule type" value="Genomic_DNA"/>
</dbReference>
<accession>A0A853FWE2</accession>
<evidence type="ECO:0000256" key="4">
    <source>
        <dbReference type="ARBA" id="ARBA00022723"/>
    </source>
</evidence>
<evidence type="ECO:0000256" key="5">
    <source>
        <dbReference type="ARBA" id="ARBA00022801"/>
    </source>
</evidence>
<dbReference type="InterPro" id="IPR006680">
    <property type="entry name" value="Amidohydro-rel"/>
</dbReference>
<feature type="region of interest" description="Disordered" evidence="9">
    <location>
        <begin position="1"/>
        <end position="21"/>
    </location>
</feature>
<dbReference type="GO" id="GO:0005829">
    <property type="term" value="C:cytosol"/>
    <property type="evidence" value="ECO:0007669"/>
    <property type="project" value="TreeGrafter"/>
</dbReference>
<dbReference type="UniPathway" id="UPA00603">
    <property type="reaction ID" value="UER00660"/>
</dbReference>
<evidence type="ECO:0000256" key="9">
    <source>
        <dbReference type="SAM" id="MobiDB-lite"/>
    </source>
</evidence>
<dbReference type="Pfam" id="PF01979">
    <property type="entry name" value="Amidohydro_1"/>
    <property type="match status" value="1"/>
</dbReference>
<evidence type="ECO:0000256" key="6">
    <source>
        <dbReference type="ARBA" id="ARBA00022833"/>
    </source>
</evidence>
<evidence type="ECO:0000313" key="11">
    <source>
        <dbReference type="EMBL" id="NYT48012.1"/>
    </source>
</evidence>
<protein>
    <recommendedName>
        <fullName evidence="3 7">Guanine deaminase</fullName>
        <shortName evidence="8">Guanase</shortName>
        <ecNumber evidence="3 7">3.5.4.3</ecNumber>
    </recommendedName>
    <alternativeName>
        <fullName evidence="8">Guanine aminohydrolase</fullName>
    </alternativeName>
</protein>
<keyword evidence="4 8" id="KW-0479">Metal-binding</keyword>
<dbReference type="GO" id="GO:0008892">
    <property type="term" value="F:guanine deaminase activity"/>
    <property type="evidence" value="ECO:0007669"/>
    <property type="project" value="UniProtKB-UniRule"/>
</dbReference>
<dbReference type="Gene3D" id="3.20.20.140">
    <property type="entry name" value="Metal-dependent hydrolases"/>
    <property type="match status" value="1"/>
</dbReference>
<sequence length="456" mass="50404">MPRTPRPAHPSLPEYPPVQARPNRLALRGPTLTFRADPFEAGDAAAMHYETDGLTLVENGRITGFGSYDRLRARLDGHELKHYGDALILPGFIDMHAHYPQLQMMGAYGKQLLDWLNQYTFEVEQQFGDAAHARRVSDFFLDQCLRAGTTTASVYCTVHPASVDAFFDAAQARNMRMIAGKVLMDRNAPGALCDDARSAYDESEALIRKWHGRGRLSYAITPRFAPSCTPAQLEAAGALWKRYPGTHLQTHISENRHEVDWVRRLFPEHAHYLDVYRHYGLTGPRSVFGHAVHLAEPEWRHLTESGSAIAHCPTSNTFLGSGLFDYQRAFQRPGAVRVGLGSDIGAGTSLSMLQTMGAAYKVAQLGDYSLSAPRAFYLATRGAARALCLDEHIGSIAPGMEADLVVLNLASTPLIEFRMRHCRGIEEALFIQMTMADDRATLAVYIAGEPAYEAAA</sequence>
<comment type="catalytic activity">
    <reaction evidence="8">
        <text>guanine + H2O + H(+) = xanthine + NH4(+)</text>
        <dbReference type="Rhea" id="RHEA:14665"/>
        <dbReference type="ChEBI" id="CHEBI:15377"/>
        <dbReference type="ChEBI" id="CHEBI:15378"/>
        <dbReference type="ChEBI" id="CHEBI:16235"/>
        <dbReference type="ChEBI" id="CHEBI:17712"/>
        <dbReference type="ChEBI" id="CHEBI:28938"/>
        <dbReference type="EC" id="3.5.4.3"/>
    </reaction>
</comment>